<sequence length="726" mass="83004">MEFIMVYTLPILYVLLMPSVAFCSAFLVFRASTLQYTRQNMIGYAQTQLHSAKSQYSEARLYKVQRGQRVDINTHISKLHRIIPEIIPDPPVVDEVEEYYATSYETYRFFPRHKEEITISLRKPSFGCGKLGSALWKCALGLSCHLVSMFDDRDEVDLQSMRMLELGAGLGLLSCVCREMGVGKVMATDFWEDTMSFGKSLDKERLIPHKLFGVNLDFNVVKYAGIESQRRDADTITVDKLDWNNEVDAFRTKMIYDPTLIVASDVVYNADDCLPLVRTLELLMGGEASTETPVEAILWLDHNERKEKEVNEFRVALNKMIGSHSGWSLAEEQYKLCYRMDEGGGFEEEYSILEIKLANDKLNTTTILVMPLLSPIILLLATQLLAASGLHYHPEVTIKRRQTHCIYHLLPESSIATFELFIQDADNEGDLAALVQIEGPVAPTEVNPDSSEIQTNRNNGMGAQLQRKIEQWPSFVAGLKHNFQSIGMIHHAFRVDFTDAGIIDGFIDTPRTNQQQREERERQQRIEEEARRLESGEETYEESRMINTVKPESFEPYEWTKAIKTGGWYRMCVVAEENPIYVEADIRSSDQLGGVDHETGHVYTHEKKEELDEDNRILGSGVNAQEAEENRLAVEQLRQEIEQAVKDYDLKATQKLMSEMNSLVMQMQQRQSGMMKRLKGHEAQARRSSRRIARSGMIETVLYLLITGFQVYTIHSWLLSNSLLGR</sequence>
<gene>
    <name evidence="3" type="ORF">ACHAWO_001869</name>
</gene>
<dbReference type="Pfam" id="PF10294">
    <property type="entry name" value="Methyltransf_16"/>
    <property type="match status" value="1"/>
</dbReference>
<evidence type="ECO:0000256" key="1">
    <source>
        <dbReference type="SAM" id="Coils"/>
    </source>
</evidence>
<feature type="compositionally biased region" description="Basic and acidic residues" evidence="2">
    <location>
        <begin position="516"/>
        <end position="535"/>
    </location>
</feature>
<name>A0ABD3Q011_9STRA</name>
<dbReference type="AlphaFoldDB" id="A0ABD3Q011"/>
<dbReference type="InterPro" id="IPR019410">
    <property type="entry name" value="Methyltransf_16"/>
</dbReference>
<dbReference type="Proteomes" id="UP001530400">
    <property type="component" value="Unassembled WGS sequence"/>
</dbReference>
<keyword evidence="4" id="KW-1185">Reference proteome</keyword>
<comment type="caution">
    <text evidence="3">The sequence shown here is derived from an EMBL/GenBank/DDBJ whole genome shotgun (WGS) entry which is preliminary data.</text>
</comment>
<evidence type="ECO:0000313" key="3">
    <source>
        <dbReference type="EMBL" id="KAL3793264.1"/>
    </source>
</evidence>
<proteinExistence type="predicted"/>
<organism evidence="3 4">
    <name type="scientific">Cyclotella atomus</name>
    <dbReference type="NCBI Taxonomy" id="382360"/>
    <lineage>
        <taxon>Eukaryota</taxon>
        <taxon>Sar</taxon>
        <taxon>Stramenopiles</taxon>
        <taxon>Ochrophyta</taxon>
        <taxon>Bacillariophyta</taxon>
        <taxon>Coscinodiscophyceae</taxon>
        <taxon>Thalassiosirophycidae</taxon>
        <taxon>Stephanodiscales</taxon>
        <taxon>Stephanodiscaceae</taxon>
        <taxon>Cyclotella</taxon>
    </lineage>
</organism>
<dbReference type="PANTHER" id="PTHR14614">
    <property type="entry name" value="HEPATOCELLULAR CARCINOMA-ASSOCIATED ANTIGEN"/>
    <property type="match status" value="1"/>
</dbReference>
<keyword evidence="1" id="KW-0175">Coiled coil</keyword>
<dbReference type="InterPro" id="IPR029063">
    <property type="entry name" value="SAM-dependent_MTases_sf"/>
</dbReference>
<accession>A0ABD3Q011</accession>
<feature type="region of interest" description="Disordered" evidence="2">
    <location>
        <begin position="508"/>
        <end position="539"/>
    </location>
</feature>
<dbReference type="Gene3D" id="3.40.50.150">
    <property type="entry name" value="Vaccinia Virus protein VP39"/>
    <property type="match status" value="1"/>
</dbReference>
<protein>
    <submittedName>
        <fullName evidence="3">Uncharacterized protein</fullName>
    </submittedName>
</protein>
<feature type="coiled-coil region" evidence="1">
    <location>
        <begin position="624"/>
        <end position="654"/>
    </location>
</feature>
<dbReference type="EMBL" id="JALLPJ020000399">
    <property type="protein sequence ID" value="KAL3793264.1"/>
    <property type="molecule type" value="Genomic_DNA"/>
</dbReference>
<evidence type="ECO:0000256" key="2">
    <source>
        <dbReference type="SAM" id="MobiDB-lite"/>
    </source>
</evidence>
<evidence type="ECO:0000313" key="4">
    <source>
        <dbReference type="Proteomes" id="UP001530400"/>
    </source>
</evidence>
<reference evidence="3 4" key="1">
    <citation type="submission" date="2024-10" db="EMBL/GenBank/DDBJ databases">
        <title>Updated reference genomes for cyclostephanoid diatoms.</title>
        <authorList>
            <person name="Roberts W.R."/>
            <person name="Alverson A.J."/>
        </authorList>
    </citation>
    <scope>NUCLEOTIDE SEQUENCE [LARGE SCALE GENOMIC DNA]</scope>
    <source>
        <strain evidence="3 4">AJA010-31</strain>
    </source>
</reference>
<dbReference type="PANTHER" id="PTHR14614:SF132">
    <property type="entry name" value="PROTEIN-LYSINE METHYLTRANSFERASE C42C1.13"/>
    <property type="match status" value="1"/>
</dbReference>